<dbReference type="AlphaFoldDB" id="A0A4Z2E9I1"/>
<evidence type="ECO:0000313" key="1">
    <source>
        <dbReference type="EMBL" id="TNN25517.1"/>
    </source>
</evidence>
<dbReference type="Proteomes" id="UP000314294">
    <property type="component" value="Unassembled WGS sequence"/>
</dbReference>
<keyword evidence="2" id="KW-1185">Reference proteome</keyword>
<protein>
    <submittedName>
        <fullName evidence="1">Uncharacterized protein</fullName>
    </submittedName>
</protein>
<reference evidence="1 2" key="1">
    <citation type="submission" date="2019-03" db="EMBL/GenBank/DDBJ databases">
        <title>First draft genome of Liparis tanakae, snailfish: a comprehensive survey of snailfish specific genes.</title>
        <authorList>
            <person name="Kim W."/>
            <person name="Song I."/>
            <person name="Jeong J.-H."/>
            <person name="Kim D."/>
            <person name="Kim S."/>
            <person name="Ryu S."/>
            <person name="Song J.Y."/>
            <person name="Lee S.K."/>
        </authorList>
    </citation>
    <scope>NUCLEOTIDE SEQUENCE [LARGE SCALE GENOMIC DNA]</scope>
    <source>
        <tissue evidence="1">Muscle</tissue>
    </source>
</reference>
<name>A0A4Z2E9I1_9TELE</name>
<evidence type="ECO:0000313" key="2">
    <source>
        <dbReference type="Proteomes" id="UP000314294"/>
    </source>
</evidence>
<sequence length="108" mass="12249">MEDGGWRMEDGGWRMEDGGWRMDSSGLFLVLAPQCHSDGSFENSGHDLEVWKLYDEHWKAAGTKHPESRAHEEAELCSHRGVSGFKPTVLFPHVNMETDVWVAATDFE</sequence>
<gene>
    <name evidence="1" type="ORF">EYF80_064353</name>
</gene>
<dbReference type="OrthoDB" id="5981048at2759"/>
<organism evidence="1 2">
    <name type="scientific">Liparis tanakae</name>
    <name type="common">Tanaka's snailfish</name>
    <dbReference type="NCBI Taxonomy" id="230148"/>
    <lineage>
        <taxon>Eukaryota</taxon>
        <taxon>Metazoa</taxon>
        <taxon>Chordata</taxon>
        <taxon>Craniata</taxon>
        <taxon>Vertebrata</taxon>
        <taxon>Euteleostomi</taxon>
        <taxon>Actinopterygii</taxon>
        <taxon>Neopterygii</taxon>
        <taxon>Teleostei</taxon>
        <taxon>Neoteleostei</taxon>
        <taxon>Acanthomorphata</taxon>
        <taxon>Eupercaria</taxon>
        <taxon>Perciformes</taxon>
        <taxon>Cottioidei</taxon>
        <taxon>Cottales</taxon>
        <taxon>Liparidae</taxon>
        <taxon>Liparis</taxon>
    </lineage>
</organism>
<dbReference type="EMBL" id="SRLO01012324">
    <property type="protein sequence ID" value="TNN25517.1"/>
    <property type="molecule type" value="Genomic_DNA"/>
</dbReference>
<accession>A0A4Z2E9I1</accession>
<comment type="caution">
    <text evidence="1">The sequence shown here is derived from an EMBL/GenBank/DDBJ whole genome shotgun (WGS) entry which is preliminary data.</text>
</comment>
<proteinExistence type="predicted"/>